<accession>A0ABU8FJZ0</accession>
<sequence>MKKKRRIAFFVCIVIVIFGIGVAVYNKISDENNLDCRASAVQIKAVAVDHTDQPLSDVKVYEDSIANKERAVTNTKGEFQFYSGVCGKITLVFVTPDGNTYTKEYDRENVPNIIKLE</sequence>
<keyword evidence="3" id="KW-1185">Reference proteome</keyword>
<evidence type="ECO:0000313" key="3">
    <source>
        <dbReference type="Proteomes" id="UP001372526"/>
    </source>
</evidence>
<proteinExistence type="predicted"/>
<keyword evidence="1" id="KW-0472">Membrane</keyword>
<protein>
    <recommendedName>
        <fullName evidence="4">Carboxypeptidase regulatory-like domain-containing protein</fullName>
    </recommendedName>
</protein>
<evidence type="ECO:0000313" key="2">
    <source>
        <dbReference type="EMBL" id="MEI4803002.1"/>
    </source>
</evidence>
<organism evidence="2 3">
    <name type="scientific">Bacillus bruguierae</name>
    <dbReference type="NCBI Taxonomy" id="3127667"/>
    <lineage>
        <taxon>Bacteria</taxon>
        <taxon>Bacillati</taxon>
        <taxon>Bacillota</taxon>
        <taxon>Bacilli</taxon>
        <taxon>Bacillales</taxon>
        <taxon>Bacillaceae</taxon>
        <taxon>Bacillus</taxon>
    </lineage>
</organism>
<dbReference type="Proteomes" id="UP001372526">
    <property type="component" value="Unassembled WGS sequence"/>
</dbReference>
<evidence type="ECO:0000256" key="1">
    <source>
        <dbReference type="SAM" id="Phobius"/>
    </source>
</evidence>
<dbReference type="InterPro" id="IPR008969">
    <property type="entry name" value="CarboxyPept-like_regulatory"/>
</dbReference>
<comment type="caution">
    <text evidence="2">The sequence shown here is derived from an EMBL/GenBank/DDBJ whole genome shotgun (WGS) entry which is preliminary data.</text>
</comment>
<gene>
    <name evidence="2" type="ORF">WAZ07_17130</name>
</gene>
<name>A0ABU8FJZ0_9BACI</name>
<feature type="transmembrane region" description="Helical" evidence="1">
    <location>
        <begin position="7"/>
        <end position="25"/>
    </location>
</feature>
<dbReference type="SUPFAM" id="SSF49464">
    <property type="entry name" value="Carboxypeptidase regulatory domain-like"/>
    <property type="match status" value="1"/>
</dbReference>
<evidence type="ECO:0008006" key="4">
    <source>
        <dbReference type="Google" id="ProtNLM"/>
    </source>
</evidence>
<keyword evidence="1" id="KW-1133">Transmembrane helix</keyword>
<dbReference type="RefSeq" id="WP_336473434.1">
    <property type="nucleotide sequence ID" value="NZ_JBAWSX010000010.1"/>
</dbReference>
<keyword evidence="1" id="KW-0812">Transmembrane</keyword>
<reference evidence="2 3" key="1">
    <citation type="submission" date="2024-01" db="EMBL/GenBank/DDBJ databases">
        <title>Seven novel Bacillus-like species.</title>
        <authorList>
            <person name="Liu G."/>
        </authorList>
    </citation>
    <scope>NUCLEOTIDE SEQUENCE [LARGE SCALE GENOMIC DNA]</scope>
    <source>
        <strain evidence="2 3">FJAT-51639</strain>
    </source>
</reference>
<dbReference type="EMBL" id="JBAWSX010000010">
    <property type="protein sequence ID" value="MEI4803002.1"/>
    <property type="molecule type" value="Genomic_DNA"/>
</dbReference>